<keyword evidence="8" id="KW-1185">Reference proteome</keyword>
<dbReference type="CDD" id="cd12148">
    <property type="entry name" value="fungal_TF_MHR"/>
    <property type="match status" value="1"/>
</dbReference>
<dbReference type="SUPFAM" id="SSF57701">
    <property type="entry name" value="Zn2/Cys6 DNA-binding domain"/>
    <property type="match status" value="1"/>
</dbReference>
<reference evidence="7 9" key="1">
    <citation type="submission" date="2020-01" db="EMBL/GenBank/DDBJ databases">
        <authorList>
            <consortium name="DOE Joint Genome Institute"/>
            <person name="Haridas S."/>
            <person name="Albert R."/>
            <person name="Binder M."/>
            <person name="Bloem J."/>
            <person name="Labutti K."/>
            <person name="Salamov A."/>
            <person name="Andreopoulos B."/>
            <person name="Baker S.E."/>
            <person name="Barry K."/>
            <person name="Bills G."/>
            <person name="Bluhm B.H."/>
            <person name="Cannon C."/>
            <person name="Castanera R."/>
            <person name="Culley D.E."/>
            <person name="Daum C."/>
            <person name="Ezra D."/>
            <person name="Gonzalez J.B."/>
            <person name="Henrissat B."/>
            <person name="Kuo A."/>
            <person name="Liang C."/>
            <person name="Lipzen A."/>
            <person name="Lutzoni F."/>
            <person name="Magnuson J."/>
            <person name="Mondo S."/>
            <person name="Nolan M."/>
            <person name="Ohm R."/>
            <person name="Pangilinan J."/>
            <person name="Park H.-J."/>
            <person name="Ramirez L."/>
            <person name="Alfaro M."/>
            <person name="Sun H."/>
            <person name="Tritt A."/>
            <person name="Yoshinaga Y."/>
            <person name="Zwiers L.-H."/>
            <person name="Turgeon B.G."/>
            <person name="Goodwin S.B."/>
            <person name="Spatafora J.W."/>
            <person name="Crous P.W."/>
            <person name="Grigoriev I.V."/>
        </authorList>
    </citation>
    <scope>NUCLEOTIDE SEQUENCE</scope>
    <source>
        <strain evidence="7 9">CBS 781.70</strain>
    </source>
</reference>
<dbReference type="PROSITE" id="PS50048">
    <property type="entry name" value="ZN2_CY6_FUNGAL_2"/>
    <property type="match status" value="1"/>
</dbReference>
<dbReference type="GeneID" id="54417904"/>
<reference evidence="9" key="2">
    <citation type="submission" date="2020-04" db="EMBL/GenBank/DDBJ databases">
        <authorList>
            <consortium name="NCBI Genome Project"/>
        </authorList>
    </citation>
    <scope>NUCLEOTIDE SEQUENCE</scope>
    <source>
        <strain evidence="9">CBS 781.70</strain>
    </source>
</reference>
<evidence type="ECO:0000259" key="6">
    <source>
        <dbReference type="PROSITE" id="PS50048"/>
    </source>
</evidence>
<feature type="domain" description="Zn(2)-C6 fungal-type" evidence="6">
    <location>
        <begin position="63"/>
        <end position="92"/>
    </location>
</feature>
<keyword evidence="4" id="KW-0175">Coiled coil</keyword>
<gene>
    <name evidence="7 9" type="ORF">P152DRAFT_428643</name>
</gene>
<dbReference type="Proteomes" id="UP000504638">
    <property type="component" value="Unplaced"/>
</dbReference>
<evidence type="ECO:0000313" key="8">
    <source>
        <dbReference type="Proteomes" id="UP000504638"/>
    </source>
</evidence>
<dbReference type="GO" id="GO:0008270">
    <property type="term" value="F:zinc ion binding"/>
    <property type="evidence" value="ECO:0007669"/>
    <property type="project" value="InterPro"/>
</dbReference>
<dbReference type="PANTHER" id="PTHR31001">
    <property type="entry name" value="UNCHARACTERIZED TRANSCRIPTIONAL REGULATORY PROTEIN"/>
    <property type="match status" value="1"/>
</dbReference>
<dbReference type="PANTHER" id="PTHR31001:SF50">
    <property type="entry name" value="ZN(II)2CYS6 TRANSCRIPTION FACTOR (EUROFUNG)"/>
    <property type="match status" value="1"/>
</dbReference>
<dbReference type="OrthoDB" id="3989227at2759"/>
<protein>
    <recommendedName>
        <fullName evidence="6">Zn(2)-C6 fungal-type domain-containing protein</fullName>
    </recommendedName>
</protein>
<feature type="compositionally biased region" description="Low complexity" evidence="5">
    <location>
        <begin position="33"/>
        <end position="57"/>
    </location>
</feature>
<evidence type="ECO:0000313" key="7">
    <source>
        <dbReference type="EMBL" id="KAF1816509.1"/>
    </source>
</evidence>
<feature type="coiled-coil region" evidence="4">
    <location>
        <begin position="166"/>
        <end position="193"/>
    </location>
</feature>
<dbReference type="InterPro" id="IPR050613">
    <property type="entry name" value="Sec_Metabolite_Reg"/>
</dbReference>
<feature type="region of interest" description="Disordered" evidence="5">
    <location>
        <begin position="140"/>
        <end position="160"/>
    </location>
</feature>
<comment type="subcellular location">
    <subcellularLocation>
        <location evidence="1">Nucleus</location>
    </subcellularLocation>
</comment>
<dbReference type="AlphaFoldDB" id="A0A6G1GF58"/>
<dbReference type="GO" id="GO:0005634">
    <property type="term" value="C:nucleus"/>
    <property type="evidence" value="ECO:0007669"/>
    <property type="project" value="UniProtKB-SubCell"/>
</dbReference>
<keyword evidence="3" id="KW-0539">Nucleus</keyword>
<dbReference type="SMART" id="SM00066">
    <property type="entry name" value="GAL4"/>
    <property type="match status" value="1"/>
</dbReference>
<keyword evidence="2" id="KW-0479">Metal-binding</keyword>
<reference evidence="9" key="3">
    <citation type="submission" date="2025-04" db="UniProtKB">
        <authorList>
            <consortium name="RefSeq"/>
        </authorList>
    </citation>
    <scope>IDENTIFICATION</scope>
    <source>
        <strain evidence="9">CBS 781.70</strain>
    </source>
</reference>
<dbReference type="InterPro" id="IPR001138">
    <property type="entry name" value="Zn2Cys6_DnaBD"/>
</dbReference>
<evidence type="ECO:0000256" key="1">
    <source>
        <dbReference type="ARBA" id="ARBA00004123"/>
    </source>
</evidence>
<dbReference type="PROSITE" id="PS00463">
    <property type="entry name" value="ZN2_CY6_FUNGAL_1"/>
    <property type="match status" value="1"/>
</dbReference>
<organism evidence="7">
    <name type="scientific">Eremomyces bilateralis CBS 781.70</name>
    <dbReference type="NCBI Taxonomy" id="1392243"/>
    <lineage>
        <taxon>Eukaryota</taxon>
        <taxon>Fungi</taxon>
        <taxon>Dikarya</taxon>
        <taxon>Ascomycota</taxon>
        <taxon>Pezizomycotina</taxon>
        <taxon>Dothideomycetes</taxon>
        <taxon>Dothideomycetes incertae sedis</taxon>
        <taxon>Eremomycetales</taxon>
        <taxon>Eremomycetaceae</taxon>
        <taxon>Eremomyces</taxon>
    </lineage>
</organism>
<feature type="compositionally biased region" description="Polar residues" evidence="5">
    <location>
        <begin position="1"/>
        <end position="14"/>
    </location>
</feature>
<name>A0A6G1GF58_9PEZI</name>
<dbReference type="GO" id="GO:0006351">
    <property type="term" value="P:DNA-templated transcription"/>
    <property type="evidence" value="ECO:0007669"/>
    <property type="project" value="InterPro"/>
</dbReference>
<evidence type="ECO:0000256" key="4">
    <source>
        <dbReference type="SAM" id="Coils"/>
    </source>
</evidence>
<dbReference type="InterPro" id="IPR007219">
    <property type="entry name" value="XnlR_reg_dom"/>
</dbReference>
<feature type="region of interest" description="Disordered" evidence="5">
    <location>
        <begin position="1"/>
        <end position="63"/>
    </location>
</feature>
<dbReference type="Pfam" id="PF04082">
    <property type="entry name" value="Fungal_trans"/>
    <property type="match status" value="1"/>
</dbReference>
<evidence type="ECO:0000256" key="2">
    <source>
        <dbReference type="ARBA" id="ARBA00022723"/>
    </source>
</evidence>
<dbReference type="GO" id="GO:0003677">
    <property type="term" value="F:DNA binding"/>
    <property type="evidence" value="ECO:0007669"/>
    <property type="project" value="InterPro"/>
</dbReference>
<dbReference type="SMART" id="SM00906">
    <property type="entry name" value="Fungal_trans"/>
    <property type="match status" value="1"/>
</dbReference>
<dbReference type="Pfam" id="PF00172">
    <property type="entry name" value="Zn_clus"/>
    <property type="match status" value="1"/>
</dbReference>
<sequence length="844" mass="95301">MNDPFQPSQYTNPALPQFLPLDGMPSINRTEDSTSPPTASNASATNSAPHTASSPPSNLNPRSCMTCRRRKVRCDKRQPCSNCARARIECIFPGPGRAPRRPRKPADAELLERLRKLEGVVQTLGTQVQEETGVKVDFVDEKSGESGGKDGEEMKVEKGLSSDERVAKAYKELKEAKKKCADAKKECADAKETHSKYNGLEARFGRLVVDEGRSRYVTSNFWANLGQEVEDIRAILNESEEEEEEEYSPGSSHQSSHQGYIFGYSSKSKDLSDLHPPADLIPVYWEVFKENIDPLLKILHVPTMEQVILDYRDNLDTLKPGCEALLFAIYYNCATSTTDEECRNRLQGEKAELIPRYRFAVEQALARANFLQSDEIIVLQAFVMFLVALRRNDDARVIWTLVGLIVRMAQSLGLHRDGTHFNLKPFEIEMRRRLWWQTCILDIRAAEDHGCDPTITEHMYDTKCPLNINDSDLHPDMTSFPDERIGCTDMTFSIIRIEITRMFRRLHFIPANLKRCPRIYSGIALEKREQWITELHQNLEDRYLQHCDMSIPLHWVIATVSRLTIAKMWLIAYHPFQRLDGGKSLPQATKDKLFVTSLENVEYALLLEKEERTRKWGWLFTTYMQWHAIAYLLTELCVRTSGDTVERAWHAVDEVTQRRWGEDVYVERGSSNLWKPLRKLIRKARAAREQHRGSRKGAEKDLQASVGLRGLEFEDVAAMNFWPESGDLETAGTAPAVEDISPGIQVDAGIMSAKALTEQQARGDHVGEGVDGAAGMAAACARYVRLGIRSTAPGSAGVGLAWWFGASDIGHIGERWHGSFRQFSAWCEGRGDWGHGDGSGGHVL</sequence>
<evidence type="ECO:0000256" key="5">
    <source>
        <dbReference type="SAM" id="MobiDB-lite"/>
    </source>
</evidence>
<proteinExistence type="predicted"/>
<evidence type="ECO:0000256" key="3">
    <source>
        <dbReference type="ARBA" id="ARBA00023242"/>
    </source>
</evidence>
<dbReference type="RefSeq" id="XP_033538140.1">
    <property type="nucleotide sequence ID" value="XM_033677334.1"/>
</dbReference>
<evidence type="ECO:0000313" key="9">
    <source>
        <dbReference type="RefSeq" id="XP_033538140.1"/>
    </source>
</evidence>
<dbReference type="Gene3D" id="4.10.240.10">
    <property type="entry name" value="Zn(2)-C6 fungal-type DNA-binding domain"/>
    <property type="match status" value="1"/>
</dbReference>
<dbReference type="EMBL" id="ML975150">
    <property type="protein sequence ID" value="KAF1816509.1"/>
    <property type="molecule type" value="Genomic_DNA"/>
</dbReference>
<dbReference type="CDD" id="cd00067">
    <property type="entry name" value="GAL4"/>
    <property type="match status" value="1"/>
</dbReference>
<dbReference type="GO" id="GO:0000981">
    <property type="term" value="F:DNA-binding transcription factor activity, RNA polymerase II-specific"/>
    <property type="evidence" value="ECO:0007669"/>
    <property type="project" value="InterPro"/>
</dbReference>
<dbReference type="InterPro" id="IPR036864">
    <property type="entry name" value="Zn2-C6_fun-type_DNA-bd_sf"/>
</dbReference>
<accession>A0A6G1GF58</accession>